<dbReference type="Proteomes" id="UP000054485">
    <property type="component" value="Unassembled WGS sequence"/>
</dbReference>
<reference evidence="2" key="2">
    <citation type="submission" date="2015-01" db="EMBL/GenBank/DDBJ databases">
        <title>Evolutionary Origins and Diversification of the Mycorrhizal Mutualists.</title>
        <authorList>
            <consortium name="DOE Joint Genome Institute"/>
            <consortium name="Mycorrhizal Genomics Consortium"/>
            <person name="Kohler A."/>
            <person name="Kuo A."/>
            <person name="Nagy L.G."/>
            <person name="Floudas D."/>
            <person name="Copeland A."/>
            <person name="Barry K.W."/>
            <person name="Cichocki N."/>
            <person name="Veneault-Fourrey C."/>
            <person name="LaButti K."/>
            <person name="Lindquist E.A."/>
            <person name="Lipzen A."/>
            <person name="Lundell T."/>
            <person name="Morin E."/>
            <person name="Murat C."/>
            <person name="Riley R."/>
            <person name="Ohm R."/>
            <person name="Sun H."/>
            <person name="Tunlid A."/>
            <person name="Henrissat B."/>
            <person name="Grigoriev I.V."/>
            <person name="Hibbett D.S."/>
            <person name="Martin F."/>
        </authorList>
    </citation>
    <scope>NUCLEOTIDE SEQUENCE [LARGE SCALE GENOMIC DNA]</scope>
    <source>
        <strain evidence="2">UH-Slu-Lm8-n1</strain>
    </source>
</reference>
<organism evidence="1 2">
    <name type="scientific">Suillus luteus UH-Slu-Lm8-n1</name>
    <dbReference type="NCBI Taxonomy" id="930992"/>
    <lineage>
        <taxon>Eukaryota</taxon>
        <taxon>Fungi</taxon>
        <taxon>Dikarya</taxon>
        <taxon>Basidiomycota</taxon>
        <taxon>Agaricomycotina</taxon>
        <taxon>Agaricomycetes</taxon>
        <taxon>Agaricomycetidae</taxon>
        <taxon>Boletales</taxon>
        <taxon>Suillineae</taxon>
        <taxon>Suillaceae</taxon>
        <taxon>Suillus</taxon>
    </lineage>
</organism>
<proteinExistence type="predicted"/>
<sequence length="51" mass="5592">MELNDAWKKSCGTSLCVMQHSNLTTNSLGRLEDVVLDRRGLGAAADDAYHQ</sequence>
<keyword evidence="2" id="KW-1185">Reference proteome</keyword>
<evidence type="ECO:0000313" key="1">
    <source>
        <dbReference type="EMBL" id="KIK43813.1"/>
    </source>
</evidence>
<dbReference type="HOGENOM" id="CLU_3108033_0_0_1"/>
<accession>A0A0D0BKM8</accession>
<dbReference type="InParanoid" id="A0A0D0BKM8"/>
<dbReference type="AlphaFoldDB" id="A0A0D0BKM8"/>
<protein>
    <submittedName>
        <fullName evidence="1">Uncharacterized protein</fullName>
    </submittedName>
</protein>
<reference evidence="1 2" key="1">
    <citation type="submission" date="2014-04" db="EMBL/GenBank/DDBJ databases">
        <authorList>
            <consortium name="DOE Joint Genome Institute"/>
            <person name="Kuo A."/>
            <person name="Ruytinx J."/>
            <person name="Rineau F."/>
            <person name="Colpaert J."/>
            <person name="Kohler A."/>
            <person name="Nagy L.G."/>
            <person name="Floudas D."/>
            <person name="Copeland A."/>
            <person name="Barry K.W."/>
            <person name="Cichocki N."/>
            <person name="Veneault-Fourrey C."/>
            <person name="LaButti K."/>
            <person name="Lindquist E.A."/>
            <person name="Lipzen A."/>
            <person name="Lundell T."/>
            <person name="Morin E."/>
            <person name="Murat C."/>
            <person name="Sun H."/>
            <person name="Tunlid A."/>
            <person name="Henrissat B."/>
            <person name="Grigoriev I.V."/>
            <person name="Hibbett D.S."/>
            <person name="Martin F."/>
            <person name="Nordberg H.P."/>
            <person name="Cantor M.N."/>
            <person name="Hua S.X."/>
        </authorList>
    </citation>
    <scope>NUCLEOTIDE SEQUENCE [LARGE SCALE GENOMIC DNA]</scope>
    <source>
        <strain evidence="1 2">UH-Slu-Lm8-n1</strain>
    </source>
</reference>
<name>A0A0D0BKM8_9AGAM</name>
<evidence type="ECO:0000313" key="2">
    <source>
        <dbReference type="Proteomes" id="UP000054485"/>
    </source>
</evidence>
<gene>
    <name evidence="1" type="ORF">CY34DRAFT_803431</name>
</gene>
<dbReference type="EMBL" id="KN835204">
    <property type="protein sequence ID" value="KIK43813.1"/>
    <property type="molecule type" value="Genomic_DNA"/>
</dbReference>